<evidence type="ECO:0000313" key="2">
    <source>
        <dbReference type="EMBL" id="RMI13858.1"/>
    </source>
</evidence>
<reference evidence="2 3" key="1">
    <citation type="submission" date="2018-10" db="EMBL/GenBank/DDBJ databases">
        <title>Isolation, diversity and antifungal activity of actinobacteria from wheat.</title>
        <authorList>
            <person name="Han C."/>
        </authorList>
    </citation>
    <scope>NUCLEOTIDE SEQUENCE [LARGE SCALE GENOMIC DNA]</scope>
    <source>
        <strain evidence="2 3">NEAU-YY56</strain>
    </source>
</reference>
<dbReference type="Proteomes" id="UP000269289">
    <property type="component" value="Unassembled WGS sequence"/>
</dbReference>
<evidence type="ECO:0000259" key="1">
    <source>
        <dbReference type="Pfam" id="PF13460"/>
    </source>
</evidence>
<protein>
    <submittedName>
        <fullName evidence="2">NmrA family transcriptional regulator</fullName>
    </submittedName>
</protein>
<feature type="domain" description="NAD(P)-binding" evidence="1">
    <location>
        <begin position="6"/>
        <end position="168"/>
    </location>
</feature>
<dbReference type="Gene3D" id="3.90.25.10">
    <property type="entry name" value="UDP-galactose 4-epimerase, domain 1"/>
    <property type="match status" value="1"/>
</dbReference>
<proteinExistence type="predicted"/>
<dbReference type="PANTHER" id="PTHR47129">
    <property type="entry name" value="QUINONE OXIDOREDUCTASE 2"/>
    <property type="match status" value="1"/>
</dbReference>
<accession>A0A3M2JUT0</accession>
<dbReference type="RefSeq" id="WP_122147881.1">
    <property type="nucleotide sequence ID" value="NZ_RFFI01000008.1"/>
</dbReference>
<gene>
    <name evidence="2" type="ORF">EBM89_02485</name>
</gene>
<dbReference type="EMBL" id="RFFI01000008">
    <property type="protein sequence ID" value="RMI13858.1"/>
    <property type="molecule type" value="Genomic_DNA"/>
</dbReference>
<organism evidence="2 3">
    <name type="scientific">Cellulomonas triticagri</name>
    <dbReference type="NCBI Taxonomy" id="2483352"/>
    <lineage>
        <taxon>Bacteria</taxon>
        <taxon>Bacillati</taxon>
        <taxon>Actinomycetota</taxon>
        <taxon>Actinomycetes</taxon>
        <taxon>Micrococcales</taxon>
        <taxon>Cellulomonadaceae</taxon>
        <taxon>Cellulomonas</taxon>
    </lineage>
</organism>
<dbReference type="SUPFAM" id="SSF51735">
    <property type="entry name" value="NAD(P)-binding Rossmann-fold domains"/>
    <property type="match status" value="1"/>
</dbReference>
<dbReference type="AlphaFoldDB" id="A0A3M2JUT0"/>
<sequence>MIMVTGASGQLASLTLQQLSDRRLPAVGGSRTPADGQRHLDFDDPGGLDLTGVSTLVLVSAGYAEDDQVIARHRALLDAAVRDGVVSVIYTSVTSAGDHLGFALAHRATEELVRASGLGWTILRNGLYAELFASLLTWTPEGLESALGDGAVSAVARADLAAAAAVVASRPAVHAGRTYDLVGTPITAGDVAARLDVTHRSFGLGAYRARLLADRTLLPFQPPMLVSIATAARHGFLSSSSPDLADLLDRPSVESLVVAANTVAAMRPSGR</sequence>
<dbReference type="PANTHER" id="PTHR47129:SF1">
    <property type="entry name" value="NMRA-LIKE DOMAIN-CONTAINING PROTEIN"/>
    <property type="match status" value="1"/>
</dbReference>
<dbReference type="OrthoDB" id="5510591at2"/>
<dbReference type="InterPro" id="IPR016040">
    <property type="entry name" value="NAD(P)-bd_dom"/>
</dbReference>
<name>A0A3M2JUT0_9CELL</name>
<keyword evidence="3" id="KW-1185">Reference proteome</keyword>
<dbReference type="Gene3D" id="3.40.50.720">
    <property type="entry name" value="NAD(P)-binding Rossmann-like Domain"/>
    <property type="match status" value="1"/>
</dbReference>
<evidence type="ECO:0000313" key="3">
    <source>
        <dbReference type="Proteomes" id="UP000269289"/>
    </source>
</evidence>
<dbReference type="Pfam" id="PF13460">
    <property type="entry name" value="NAD_binding_10"/>
    <property type="match status" value="1"/>
</dbReference>
<dbReference type="InterPro" id="IPR036291">
    <property type="entry name" value="NAD(P)-bd_dom_sf"/>
</dbReference>
<dbReference type="InterPro" id="IPR052718">
    <property type="entry name" value="NmrA-type_oxidoreductase"/>
</dbReference>
<comment type="caution">
    <text evidence="2">The sequence shown here is derived from an EMBL/GenBank/DDBJ whole genome shotgun (WGS) entry which is preliminary data.</text>
</comment>